<sequence length="514" mass="57203">MSTRLRIRVLSQFEEWARAHGLVPESPEAAERWRTRIAMLLQNREDYLERPDPTLWRSGDVHTLLLDHLPQRQFDRWELAEHAVENLREFLRFLDVTDRFHPASAKTPALLSELDRLAPKFSAAMADVSRYRLAKRVLTAALAEGVDLDDTTAVDAWARELSGRDYAGRRQVLGDLMDQHPGYATGAVVVHEGQVAVLRPGAPASKHLVWPDAPREEDDQNRGPIQVYAPVAIPDEHALAQEVSRSGRAWLDALHALVTAVGSQGLAVDRRAEPAKADLRRLADVLNLHVERANRLADMPRLRRLWDLAREFGFLEVRRTRVVPGPEASVLDRVVTGSAADDGETLGLWDDLYETLFGDPDADTDRSDDLRLWTDHWAPLALGLLYEHTANGEDCVDLGDLTDELLASHPEDFPSDDDDDDEPIAFLSALATMAIRHALAAQQRHGTVEVLTGEEFAEAVATAPDSMHRIGTTLGAPLWALLPLGDVRVRLTALGRYAVRRRLLAEGAQAPRIS</sequence>
<evidence type="ECO:0000313" key="2">
    <source>
        <dbReference type="Proteomes" id="UP001183809"/>
    </source>
</evidence>
<dbReference type="EMBL" id="JAVREY010000073">
    <property type="protein sequence ID" value="MDT0468379.1"/>
    <property type="molecule type" value="Genomic_DNA"/>
</dbReference>
<accession>A0ABU2U567</accession>
<dbReference type="Proteomes" id="UP001183809">
    <property type="component" value="Unassembled WGS sequence"/>
</dbReference>
<evidence type="ECO:0008006" key="3">
    <source>
        <dbReference type="Google" id="ProtNLM"/>
    </source>
</evidence>
<reference evidence="2" key="1">
    <citation type="submission" date="2023-07" db="EMBL/GenBank/DDBJ databases">
        <title>30 novel species of actinomycetes from the DSMZ collection.</title>
        <authorList>
            <person name="Nouioui I."/>
        </authorList>
    </citation>
    <scope>NUCLEOTIDE SEQUENCE [LARGE SCALE GENOMIC DNA]</scope>
    <source>
        <strain evidence="2">DSM 41699</strain>
    </source>
</reference>
<comment type="caution">
    <text evidence="1">The sequence shown here is derived from an EMBL/GenBank/DDBJ whole genome shotgun (WGS) entry which is preliminary data.</text>
</comment>
<keyword evidence="2" id="KW-1185">Reference proteome</keyword>
<dbReference type="RefSeq" id="WP_311699825.1">
    <property type="nucleotide sequence ID" value="NZ_JAVREY010000073.1"/>
</dbReference>
<organism evidence="1 2">
    <name type="scientific">Streptomyces gibsoniae</name>
    <dbReference type="NCBI Taxonomy" id="3075529"/>
    <lineage>
        <taxon>Bacteria</taxon>
        <taxon>Bacillati</taxon>
        <taxon>Actinomycetota</taxon>
        <taxon>Actinomycetes</taxon>
        <taxon>Kitasatosporales</taxon>
        <taxon>Streptomycetaceae</taxon>
        <taxon>Streptomyces</taxon>
    </lineage>
</organism>
<evidence type="ECO:0000313" key="1">
    <source>
        <dbReference type="EMBL" id="MDT0468379.1"/>
    </source>
</evidence>
<proteinExistence type="predicted"/>
<gene>
    <name evidence="1" type="ORF">RM764_36215</name>
</gene>
<protein>
    <recommendedName>
        <fullName evidence="3">TIGR02678 family protein</fullName>
    </recommendedName>
</protein>
<name>A0ABU2U567_9ACTN</name>